<dbReference type="AlphaFoldDB" id="A0A382HMX4"/>
<name>A0A382HMX4_9ZZZZ</name>
<sequence>MANHLIPAITQIPYRIFSNQICYSGQISHCFKSPGLWDNKAKSGMISVCHINRQKIL</sequence>
<reference evidence="1" key="1">
    <citation type="submission" date="2018-05" db="EMBL/GenBank/DDBJ databases">
        <authorList>
            <person name="Lanie J.A."/>
            <person name="Ng W.-L."/>
            <person name="Kazmierczak K.M."/>
            <person name="Andrzejewski T.M."/>
            <person name="Davidsen T.M."/>
            <person name="Wayne K.J."/>
            <person name="Tettelin H."/>
            <person name="Glass J.I."/>
            <person name="Rusch D."/>
            <person name="Podicherti R."/>
            <person name="Tsui H.-C.T."/>
            <person name="Winkler M.E."/>
        </authorList>
    </citation>
    <scope>NUCLEOTIDE SEQUENCE</scope>
</reference>
<gene>
    <name evidence="1" type="ORF">METZ01_LOCUS241598</name>
</gene>
<dbReference type="EMBL" id="UINC01062282">
    <property type="protein sequence ID" value="SVB88744.1"/>
    <property type="molecule type" value="Genomic_DNA"/>
</dbReference>
<organism evidence="1">
    <name type="scientific">marine metagenome</name>
    <dbReference type="NCBI Taxonomy" id="408172"/>
    <lineage>
        <taxon>unclassified sequences</taxon>
        <taxon>metagenomes</taxon>
        <taxon>ecological metagenomes</taxon>
    </lineage>
</organism>
<evidence type="ECO:0000313" key="1">
    <source>
        <dbReference type="EMBL" id="SVB88744.1"/>
    </source>
</evidence>
<accession>A0A382HMX4</accession>
<proteinExistence type="predicted"/>
<protein>
    <submittedName>
        <fullName evidence="1">Uncharacterized protein</fullName>
    </submittedName>
</protein>